<evidence type="ECO:0000313" key="6">
    <source>
        <dbReference type="EMBL" id="GFO00665.1"/>
    </source>
</evidence>
<accession>A0AAV3ZZP8</accession>
<keyword evidence="3" id="KW-0862">Zinc</keyword>
<keyword evidence="2 4" id="KW-0863">Zinc-finger</keyword>
<dbReference type="GO" id="GO:0008270">
    <property type="term" value="F:zinc ion binding"/>
    <property type="evidence" value="ECO:0007669"/>
    <property type="project" value="UniProtKB-KW"/>
</dbReference>
<evidence type="ECO:0000256" key="4">
    <source>
        <dbReference type="PROSITE-ProRule" id="PRU00134"/>
    </source>
</evidence>
<dbReference type="Proteomes" id="UP000735302">
    <property type="component" value="Unassembled WGS sequence"/>
</dbReference>
<comment type="caution">
    <text evidence="6">The sequence shown here is derived from an EMBL/GenBank/DDBJ whole genome shotgun (WGS) entry which is preliminary data.</text>
</comment>
<dbReference type="InterPro" id="IPR050869">
    <property type="entry name" value="H3K4_H4K5_MeTrfase"/>
</dbReference>
<dbReference type="PROSITE" id="PS50865">
    <property type="entry name" value="ZF_MYND_2"/>
    <property type="match status" value="1"/>
</dbReference>
<evidence type="ECO:0000259" key="5">
    <source>
        <dbReference type="PROSITE" id="PS50865"/>
    </source>
</evidence>
<reference evidence="6 7" key="1">
    <citation type="journal article" date="2021" name="Elife">
        <title>Chloroplast acquisition without the gene transfer in kleptoplastic sea slugs, Plakobranchus ocellatus.</title>
        <authorList>
            <person name="Maeda T."/>
            <person name="Takahashi S."/>
            <person name="Yoshida T."/>
            <person name="Shimamura S."/>
            <person name="Takaki Y."/>
            <person name="Nagai Y."/>
            <person name="Toyoda A."/>
            <person name="Suzuki Y."/>
            <person name="Arimoto A."/>
            <person name="Ishii H."/>
            <person name="Satoh N."/>
            <person name="Nishiyama T."/>
            <person name="Hasebe M."/>
            <person name="Maruyama T."/>
            <person name="Minagawa J."/>
            <person name="Obokata J."/>
            <person name="Shigenobu S."/>
        </authorList>
    </citation>
    <scope>NUCLEOTIDE SEQUENCE [LARGE SCALE GENOMIC DNA]</scope>
</reference>
<sequence length="103" mass="11953">MVWKKGSVIMEAKPYAHVICQKFIGNHCNFCMKGSEHLKKCGGCKSIRYCGLTCQKGDWKIHKTECEIMKRVPNLPTDSIRLYLRLIICHLVRPTFSFYSEIL</sequence>
<dbReference type="PANTHER" id="PTHR12197:SF251">
    <property type="entry name" value="EG:BACR7C10.4 PROTEIN"/>
    <property type="match status" value="1"/>
</dbReference>
<evidence type="ECO:0000256" key="1">
    <source>
        <dbReference type="ARBA" id="ARBA00022723"/>
    </source>
</evidence>
<dbReference type="AlphaFoldDB" id="A0AAV3ZZP8"/>
<keyword evidence="1" id="KW-0479">Metal-binding</keyword>
<keyword evidence="7" id="KW-1185">Reference proteome</keyword>
<proteinExistence type="predicted"/>
<name>A0AAV3ZZP8_9GAST</name>
<dbReference type="Gene3D" id="6.10.140.2220">
    <property type="match status" value="1"/>
</dbReference>
<evidence type="ECO:0000256" key="3">
    <source>
        <dbReference type="ARBA" id="ARBA00022833"/>
    </source>
</evidence>
<feature type="domain" description="MYND-type" evidence="5">
    <location>
        <begin position="28"/>
        <end position="66"/>
    </location>
</feature>
<evidence type="ECO:0000256" key="2">
    <source>
        <dbReference type="ARBA" id="ARBA00022771"/>
    </source>
</evidence>
<gene>
    <name evidence="6" type="ORF">PoB_002717000</name>
</gene>
<evidence type="ECO:0000313" key="7">
    <source>
        <dbReference type="Proteomes" id="UP000735302"/>
    </source>
</evidence>
<organism evidence="6 7">
    <name type="scientific">Plakobranchus ocellatus</name>
    <dbReference type="NCBI Taxonomy" id="259542"/>
    <lineage>
        <taxon>Eukaryota</taxon>
        <taxon>Metazoa</taxon>
        <taxon>Spiralia</taxon>
        <taxon>Lophotrochozoa</taxon>
        <taxon>Mollusca</taxon>
        <taxon>Gastropoda</taxon>
        <taxon>Heterobranchia</taxon>
        <taxon>Euthyneura</taxon>
        <taxon>Panpulmonata</taxon>
        <taxon>Sacoglossa</taxon>
        <taxon>Placobranchoidea</taxon>
        <taxon>Plakobranchidae</taxon>
        <taxon>Plakobranchus</taxon>
    </lineage>
</organism>
<dbReference type="InterPro" id="IPR002893">
    <property type="entry name" value="Znf_MYND"/>
</dbReference>
<protein>
    <submittedName>
        <fullName evidence="6">Histone-lysine N-methyltransferase smyd3</fullName>
    </submittedName>
</protein>
<dbReference type="PANTHER" id="PTHR12197">
    <property type="entry name" value="HISTONE-LYSINE N-METHYLTRANSFERASE SMYD"/>
    <property type="match status" value="1"/>
</dbReference>
<dbReference type="EMBL" id="BLXT01003136">
    <property type="protein sequence ID" value="GFO00665.1"/>
    <property type="molecule type" value="Genomic_DNA"/>
</dbReference>
<dbReference type="SUPFAM" id="SSF144232">
    <property type="entry name" value="HIT/MYND zinc finger-like"/>
    <property type="match status" value="1"/>
</dbReference>
<dbReference type="Pfam" id="PF01753">
    <property type="entry name" value="zf-MYND"/>
    <property type="match status" value="1"/>
</dbReference>
<dbReference type="GO" id="GO:0005634">
    <property type="term" value="C:nucleus"/>
    <property type="evidence" value="ECO:0007669"/>
    <property type="project" value="TreeGrafter"/>
</dbReference>